<proteinExistence type="predicted"/>
<evidence type="ECO:0000259" key="1">
    <source>
        <dbReference type="Pfam" id="PF14594"/>
    </source>
</evidence>
<evidence type="ECO:0000313" key="2">
    <source>
        <dbReference type="EMBL" id="ERJ90530.1"/>
    </source>
</evidence>
<name>U2KEM6_9FIRM</name>
<keyword evidence="3" id="KW-1185">Reference proteome</keyword>
<dbReference type="Pfam" id="PF14594">
    <property type="entry name" value="Sipho_Gp37"/>
    <property type="match status" value="1"/>
</dbReference>
<accession>U2KEM6</accession>
<sequence length="245" mass="27506">MQIEIYCFTAKERSISAELMAICDSFSSLLWDVEYYKCGCFEVYIAANAKNVEIFRTGRIIGRNDDKEHFGIIESVQIDTDAENGDYLTVSGRFLTSLLSRRIIYPSFSAGNTFENIVRSVLSDNAISAGTRTISGLSMGTVSGECWQSRTRLQVSYDNLMEWLYTICETIGGSVNIRMEGNALKCDLLQGTDRSILQNDNPHIVHCCIFHAVSVQQRLFCRRLCHCEACAFRTHTAENSACGHD</sequence>
<dbReference type="PATRIC" id="fig|411473.3.peg.2370"/>
<evidence type="ECO:0000313" key="3">
    <source>
        <dbReference type="Proteomes" id="UP000016662"/>
    </source>
</evidence>
<dbReference type="EMBL" id="AWVF01000357">
    <property type="protein sequence ID" value="ERJ90530.1"/>
    <property type="molecule type" value="Genomic_DNA"/>
</dbReference>
<protein>
    <recommendedName>
        <fullName evidence="1">Gp28/Gp37-like domain-containing protein</fullName>
    </recommendedName>
</protein>
<dbReference type="Proteomes" id="UP000016662">
    <property type="component" value="Unassembled WGS sequence"/>
</dbReference>
<organism evidence="2 3">
    <name type="scientific">Ruminococcus callidus ATCC 27760</name>
    <dbReference type="NCBI Taxonomy" id="411473"/>
    <lineage>
        <taxon>Bacteria</taxon>
        <taxon>Bacillati</taxon>
        <taxon>Bacillota</taxon>
        <taxon>Clostridia</taxon>
        <taxon>Eubacteriales</taxon>
        <taxon>Oscillospiraceae</taxon>
        <taxon>Ruminococcus</taxon>
    </lineage>
</organism>
<feature type="domain" description="Gp28/Gp37-like" evidence="1">
    <location>
        <begin position="18"/>
        <end position="206"/>
    </location>
</feature>
<dbReference type="AlphaFoldDB" id="U2KEM6"/>
<dbReference type="HOGENOM" id="CLU_099033_0_0_9"/>
<dbReference type="eggNOG" id="ENOG502Z9TX">
    <property type="taxonomic scope" value="Bacteria"/>
</dbReference>
<reference evidence="2 3" key="1">
    <citation type="submission" date="2013-07" db="EMBL/GenBank/DDBJ databases">
        <authorList>
            <person name="Weinstock G."/>
            <person name="Sodergren E."/>
            <person name="Wylie T."/>
            <person name="Fulton L."/>
            <person name="Fulton R."/>
            <person name="Fronick C."/>
            <person name="O'Laughlin M."/>
            <person name="Godfrey J."/>
            <person name="Miner T."/>
            <person name="Herter B."/>
            <person name="Appelbaum E."/>
            <person name="Cordes M."/>
            <person name="Lek S."/>
            <person name="Wollam A."/>
            <person name="Pepin K.H."/>
            <person name="Palsikar V.B."/>
            <person name="Mitreva M."/>
            <person name="Wilson R.K."/>
        </authorList>
    </citation>
    <scope>NUCLEOTIDE SEQUENCE [LARGE SCALE GENOMIC DNA]</scope>
    <source>
        <strain evidence="2 3">ATCC 27760</strain>
    </source>
</reference>
<gene>
    <name evidence="2" type="ORF">RUMCAL_02825</name>
</gene>
<comment type="caution">
    <text evidence="2">The sequence shown here is derived from an EMBL/GenBank/DDBJ whole genome shotgun (WGS) entry which is preliminary data.</text>
</comment>
<dbReference type="STRING" id="411473.RUMCAL_02825"/>
<dbReference type="InterPro" id="IPR029432">
    <property type="entry name" value="Gp28/Gp37-like_dom"/>
</dbReference>